<feature type="domain" description="DUF11" evidence="3">
    <location>
        <begin position="354"/>
        <end position="471"/>
    </location>
</feature>
<dbReference type="InterPro" id="IPR001434">
    <property type="entry name" value="OmcB-like_DUF11"/>
</dbReference>
<keyword evidence="2" id="KW-0812">Transmembrane</keyword>
<keyword evidence="6" id="KW-1185">Reference proteome</keyword>
<evidence type="ECO:0000256" key="1">
    <source>
        <dbReference type="SAM" id="MobiDB-lite"/>
    </source>
</evidence>
<comment type="caution">
    <text evidence="5">The sequence shown here is derived from an EMBL/GenBank/DDBJ whole genome shotgun (WGS) entry which is preliminary data.</text>
</comment>
<dbReference type="Pfam" id="PF24346">
    <property type="entry name" value="DUF7507"/>
    <property type="match status" value="7"/>
</dbReference>
<dbReference type="PANTHER" id="PTHR34819">
    <property type="entry name" value="LARGE CYSTEINE-RICH PERIPLASMIC PROTEIN OMCB"/>
    <property type="match status" value="1"/>
</dbReference>
<proteinExistence type="predicted"/>
<evidence type="ECO:0000256" key="2">
    <source>
        <dbReference type="SAM" id="Phobius"/>
    </source>
</evidence>
<gene>
    <name evidence="5" type="ORF">B0I29_109115</name>
</gene>
<feature type="domain" description="DUF7507" evidence="4">
    <location>
        <begin position="1203"/>
        <end position="1296"/>
    </location>
</feature>
<dbReference type="Proteomes" id="UP000249341">
    <property type="component" value="Unassembled WGS sequence"/>
</dbReference>
<keyword evidence="2" id="KW-1133">Transmembrane helix</keyword>
<feature type="domain" description="DUF7507" evidence="4">
    <location>
        <begin position="1101"/>
        <end position="1185"/>
    </location>
</feature>
<keyword evidence="2" id="KW-0472">Membrane</keyword>
<dbReference type="EMBL" id="QLMJ01000009">
    <property type="protein sequence ID" value="RAK35642.1"/>
    <property type="molecule type" value="Genomic_DNA"/>
</dbReference>
<evidence type="ECO:0000313" key="5">
    <source>
        <dbReference type="EMBL" id="RAK35642.1"/>
    </source>
</evidence>
<feature type="region of interest" description="Disordered" evidence="1">
    <location>
        <begin position="1896"/>
        <end position="1917"/>
    </location>
</feature>
<dbReference type="OrthoDB" id="3404609at2"/>
<dbReference type="InterPro" id="IPR047589">
    <property type="entry name" value="DUF11_rpt"/>
</dbReference>
<feature type="domain" description="DUF11" evidence="3">
    <location>
        <begin position="599"/>
        <end position="709"/>
    </location>
</feature>
<evidence type="ECO:0000259" key="4">
    <source>
        <dbReference type="Pfam" id="PF24346"/>
    </source>
</evidence>
<feature type="domain" description="DUF11" evidence="3">
    <location>
        <begin position="717"/>
        <end position="840"/>
    </location>
</feature>
<feature type="domain" description="DUF11" evidence="3">
    <location>
        <begin position="479"/>
        <end position="590"/>
    </location>
</feature>
<feature type="transmembrane region" description="Helical" evidence="2">
    <location>
        <begin position="1925"/>
        <end position="1944"/>
    </location>
</feature>
<dbReference type="Gene3D" id="2.60.40.740">
    <property type="match status" value="1"/>
</dbReference>
<accession>A0A327Z9N7</accession>
<feature type="domain" description="DUF7507" evidence="4">
    <location>
        <begin position="970"/>
        <end position="1064"/>
    </location>
</feature>
<evidence type="ECO:0000313" key="6">
    <source>
        <dbReference type="Proteomes" id="UP000249341"/>
    </source>
</evidence>
<organism evidence="5 6">
    <name type="scientific">Actinoplanes lutulentus</name>
    <dbReference type="NCBI Taxonomy" id="1287878"/>
    <lineage>
        <taxon>Bacteria</taxon>
        <taxon>Bacillati</taxon>
        <taxon>Actinomycetota</taxon>
        <taxon>Actinomycetes</taxon>
        <taxon>Micromonosporales</taxon>
        <taxon>Micromonosporaceae</taxon>
        <taxon>Actinoplanes</taxon>
    </lineage>
</organism>
<dbReference type="InterPro" id="IPR013783">
    <property type="entry name" value="Ig-like_fold"/>
</dbReference>
<name>A0A327Z9N7_9ACTN</name>
<protein>
    <submittedName>
        <fullName evidence="5">Putative repeat protein (TIGR01451 family)</fullName>
    </submittedName>
</protein>
<dbReference type="Pfam" id="PF01345">
    <property type="entry name" value="DUF11"/>
    <property type="match status" value="6"/>
</dbReference>
<feature type="domain" description="DUF11" evidence="3">
    <location>
        <begin position="204"/>
        <end position="257"/>
    </location>
</feature>
<dbReference type="Gene3D" id="2.60.40.10">
    <property type="entry name" value="Immunoglobulins"/>
    <property type="match status" value="2"/>
</dbReference>
<dbReference type="InterPro" id="IPR051172">
    <property type="entry name" value="Chlamydia_OmcB"/>
</dbReference>
<reference evidence="5 6" key="1">
    <citation type="submission" date="2018-06" db="EMBL/GenBank/DDBJ databases">
        <title>Genomic Encyclopedia of Type Strains, Phase III (KMG-III): the genomes of soil and plant-associated and newly described type strains.</title>
        <authorList>
            <person name="Whitman W."/>
        </authorList>
    </citation>
    <scope>NUCLEOTIDE SEQUENCE [LARGE SCALE GENOMIC DNA]</scope>
    <source>
        <strain evidence="5 6">CGMCC 4.7090</strain>
    </source>
</reference>
<dbReference type="NCBIfam" id="TIGR01451">
    <property type="entry name" value="B_ant_repeat"/>
    <property type="match status" value="3"/>
</dbReference>
<feature type="domain" description="DUF11" evidence="3">
    <location>
        <begin position="849"/>
        <end position="963"/>
    </location>
</feature>
<feature type="domain" description="DUF7507" evidence="4">
    <location>
        <begin position="1676"/>
        <end position="1763"/>
    </location>
</feature>
<sequence length="1953" mass="193262">MTKVRLAGVLLLLAVLLVLPWQPHRATAVQTTCPSPVSLINGDFETPVLNDGTVVITAQTNVPGWQTTATDKKIELWRQPFNGVYAASGAQHAELNANQVSTLYQDVTTTPGQALRWELRHRGRSGNDTMSLLIGPPGGTLISQGTYTDGKAAWGTWSGFYTVPAGQASTRFAFQSVSAAGGSQSIGNFLDGISFGTSACLLTTTTVDKATADVGDVLTYTVTARNDGGNPVAATVLTDDLPAGVTFVPGSIRSLSGSSSTTISDGADGDIGEYDAPARTVRIRAGTGASASAGGAIPVGESRSFSYQAVIGSAAAASVLADEATATYTDALTGSRPLATSNTVTTTVAPAANLSVDAVIGAAGVVAGTTTTATVTARNAGPNPASAARISATVPAGLTNITASSPDGTCTVTGQTARCDVTTLAAGVTATMAVTADVPVTAPAGIQASLTASVASTTHEIDNTDNATSVSATVATRADLAVTMTNTAGVAGAPVTYTVTITNQGPSVARGIMLADPVNSGSTYSSGSSGCALASTGTVECSVADLNPGATATVTITMVLSSSGSGAINNAVSVTAATPDPIAANNNFSVQSAGTAVADVGVSLTLGSSSAYAGDTVPYTLTVTNNGPSAAVNVNFNTVVPPGVTIVRTSPYCTVNGCTLPYLAAGASIPLTGDAVLGAGATAGPGIASSTVISPTTDNNAANDTTTVSFTILLSADLSITQSLSNPSDASALVAGQSVEGTVTVTNNGRTRAEGVVVRQAVPTGRAVPAVSTAATGSACSYQSGSFVCLLPALAAAATWRIDFAGVLIPAGYGDAVFARTAAVSATTTDPASGNDSVTTSRAVERRADLRITETTSTPNVVQTENARFQVTVRNLGPSDAVQAVVVASASAGLLVSGGTASDGAFDPATLNWTFATLADGATATLDLVASVQSSGTLTASARLASSVSTDTASGNDSDAATVTAAAAAPALSLVNAPDVVPAADRHGVKAGSRVDYAYTVANTGNLPATGVVVTGTRGGTATCGSTSLAPGDTTNCTAGSYTVVQADVDAGQPILDTARVTAVTGVSADPALFATVVGSVPVAVLAPSLALAVTPVVSPAERAHAVAVGDRIGYAYTVSNNGTALMTGIALADTRVSAVSCPQTTLAVGVSMVCTTPAAARYTVTQADVDAAVPLTDSVTATATGGVFGPASAAVPVAAADPAISLTVTAGRAGPLSLGDTLGYAYSVLNTGNVTISGLSVADSHAERVSCPGGDLAVGASRMCTSVTPYTVTQVDVDAGGSIHDDAVATGTGPAPASLPASAQGSAPVTVVAASPRLTIVASAAITPAARQNAAAAGDQAAFSYRITNTGNVTMNDLAVDHALAGPVTCLAGTLAVGSAATCTAAASYRVTQADVDEGGVTSIAKALGRAPAETSVAVQGTGPATVTTAAITPALTITVTPVVSPAGHQTAVEKGDQIGYRYRVTNAGNVTMRQIRVEDEQTGEADCPDRTVAVGATAICESTTSYRVGQIDIDAGEPIVTSAYAYGRRSASASEMRWGPGYATTPVLLDEPALTVDVTATVTPAAHQHAAGAGDTIAYAYQVTNNGSAVMTAVGVADEPVGPVTCPSAALAIRAVMTCVASRTYTVQQSDVDSGDPVGGRVFATARAPGSGPRTFGPFTAPVPVVDGEAELGLTVTPSRAGPVSAGDTFRLRYAVTNEGNVTIASLSARDTRSGAATCSNAALPVGGAVECVSPAIAVTQADVDAGGEIRAVAAVTGVRAGTREGVPKKQAETGVPVAAAAPGLSATQTAVWRDTDGDGTLGARDDVVSTVDVRNAGNVTVIGLTVTGLPAATVCPETRIAPGERVRCVSRAYHLTGEEIASGGRTVDALAEGIALGGMEQDVDAEALGALAAPADQPRPDPDPVPPRAGPVDNPITGPRSWPLLILGFSCILGGLVLLMATRAKSMTTG</sequence>
<dbReference type="InterPro" id="IPR055354">
    <property type="entry name" value="DUF7507"/>
</dbReference>
<dbReference type="PANTHER" id="PTHR34819:SF3">
    <property type="entry name" value="CELL SURFACE PROTEIN"/>
    <property type="match status" value="1"/>
</dbReference>
<dbReference type="RefSeq" id="WP_111650662.1">
    <property type="nucleotide sequence ID" value="NZ_JACHWI010000006.1"/>
</dbReference>
<feature type="domain" description="DUF7507" evidence="4">
    <location>
        <begin position="1554"/>
        <end position="1638"/>
    </location>
</feature>
<feature type="domain" description="DUF7507" evidence="4">
    <location>
        <begin position="1435"/>
        <end position="1531"/>
    </location>
</feature>
<feature type="domain" description="DUF7507" evidence="4">
    <location>
        <begin position="1317"/>
        <end position="1418"/>
    </location>
</feature>
<dbReference type="GO" id="GO:0005975">
    <property type="term" value="P:carbohydrate metabolic process"/>
    <property type="evidence" value="ECO:0007669"/>
    <property type="project" value="UniProtKB-ARBA"/>
</dbReference>
<evidence type="ECO:0000259" key="3">
    <source>
        <dbReference type="Pfam" id="PF01345"/>
    </source>
</evidence>